<dbReference type="SUPFAM" id="SSF47384">
    <property type="entry name" value="Homodimeric domain of signal transducing histidine kinase"/>
    <property type="match status" value="1"/>
</dbReference>
<proteinExistence type="predicted"/>
<dbReference type="InterPro" id="IPR036890">
    <property type="entry name" value="HATPase_C_sf"/>
</dbReference>
<dbReference type="AlphaFoldDB" id="A0A7X1AYC6"/>
<protein>
    <recommendedName>
        <fullName evidence="2">histidine kinase</fullName>
        <ecNumber evidence="2">2.7.13.3</ecNumber>
    </recommendedName>
</protein>
<keyword evidence="3 4" id="KW-0597">Phosphoprotein</keyword>
<keyword evidence="8" id="KW-1185">Reference proteome</keyword>
<dbReference type="PANTHER" id="PTHR43547:SF2">
    <property type="entry name" value="HYBRID SIGNAL TRANSDUCTION HISTIDINE KINASE C"/>
    <property type="match status" value="1"/>
</dbReference>
<dbReference type="CDD" id="cd00082">
    <property type="entry name" value="HisKA"/>
    <property type="match status" value="1"/>
</dbReference>
<evidence type="ECO:0000256" key="3">
    <source>
        <dbReference type="ARBA" id="ARBA00022553"/>
    </source>
</evidence>
<organism evidence="7 8">
    <name type="scientific">Puniceicoccus vermicola</name>
    <dbReference type="NCBI Taxonomy" id="388746"/>
    <lineage>
        <taxon>Bacteria</taxon>
        <taxon>Pseudomonadati</taxon>
        <taxon>Verrucomicrobiota</taxon>
        <taxon>Opitutia</taxon>
        <taxon>Puniceicoccales</taxon>
        <taxon>Puniceicoccaceae</taxon>
        <taxon>Puniceicoccus</taxon>
    </lineage>
</organism>
<sequence>MNPKEKILIIEDNESIRENIRDILEYEEYEVAAAENGIAGLEMASTLRPDLILCDINMPGKDGYKVLAELRNDPGLNTTPFIFLTAHDEKSEVRKGMELGADDYLAKPFRAAELIGAVETRLEKLRKREEVSRREWNQLSDEISSMIPHELKTPLNSICTLTELLRDHWQELEAAEIQEYLDLMSESGDRLRHVAENLSLYSRLRSLRESSSEESPSNSDPEDLHLYLLPLANSIATHHHRSEDLKLNLPRGIATSQHCGLIGKAFCELIDNAFKFSKAGTHVTVTLSRDNEESLIEIVDQGEGMTPEQIRKVGAMVQFGRKKKEQQGIGLGLALAREICEHLNGTLTIHQNDDAGVSTTLRIP</sequence>
<dbReference type="EC" id="2.7.13.3" evidence="2"/>
<dbReference type="InterPro" id="IPR036097">
    <property type="entry name" value="HisK_dim/P_sf"/>
</dbReference>
<dbReference type="Gene3D" id="3.40.50.2300">
    <property type="match status" value="1"/>
</dbReference>
<dbReference type="Pfam" id="PF00072">
    <property type="entry name" value="Response_reg"/>
    <property type="match status" value="1"/>
</dbReference>
<dbReference type="SMART" id="SM00388">
    <property type="entry name" value="HisKA"/>
    <property type="match status" value="1"/>
</dbReference>
<dbReference type="InterPro" id="IPR005467">
    <property type="entry name" value="His_kinase_dom"/>
</dbReference>
<dbReference type="Gene3D" id="1.10.287.130">
    <property type="match status" value="1"/>
</dbReference>
<dbReference type="Proteomes" id="UP000525652">
    <property type="component" value="Unassembled WGS sequence"/>
</dbReference>
<dbReference type="InterPro" id="IPR001789">
    <property type="entry name" value="Sig_transdc_resp-reg_receiver"/>
</dbReference>
<dbReference type="PROSITE" id="PS50109">
    <property type="entry name" value="HIS_KIN"/>
    <property type="match status" value="1"/>
</dbReference>
<evidence type="ECO:0000313" key="7">
    <source>
        <dbReference type="EMBL" id="MBC2602174.1"/>
    </source>
</evidence>
<gene>
    <name evidence="7" type="ORF">H5P30_10330</name>
</gene>
<feature type="domain" description="Histidine kinase" evidence="5">
    <location>
        <begin position="146"/>
        <end position="364"/>
    </location>
</feature>
<dbReference type="SMART" id="SM00448">
    <property type="entry name" value="REC"/>
    <property type="match status" value="1"/>
</dbReference>
<dbReference type="PROSITE" id="PS50110">
    <property type="entry name" value="RESPONSE_REGULATORY"/>
    <property type="match status" value="1"/>
</dbReference>
<dbReference type="InterPro" id="IPR003594">
    <property type="entry name" value="HATPase_dom"/>
</dbReference>
<dbReference type="RefSeq" id="WP_185692872.1">
    <property type="nucleotide sequence ID" value="NZ_JACHVA010000082.1"/>
</dbReference>
<dbReference type="SUPFAM" id="SSF55874">
    <property type="entry name" value="ATPase domain of HSP90 chaperone/DNA topoisomerase II/histidine kinase"/>
    <property type="match status" value="1"/>
</dbReference>
<evidence type="ECO:0000313" key="8">
    <source>
        <dbReference type="Proteomes" id="UP000525652"/>
    </source>
</evidence>
<accession>A0A7X1AYC6</accession>
<dbReference type="PANTHER" id="PTHR43547">
    <property type="entry name" value="TWO-COMPONENT HISTIDINE KINASE"/>
    <property type="match status" value="1"/>
</dbReference>
<dbReference type="InterPro" id="IPR011006">
    <property type="entry name" value="CheY-like_superfamily"/>
</dbReference>
<evidence type="ECO:0000256" key="2">
    <source>
        <dbReference type="ARBA" id="ARBA00012438"/>
    </source>
</evidence>
<dbReference type="PRINTS" id="PR00344">
    <property type="entry name" value="BCTRLSENSOR"/>
</dbReference>
<comment type="caution">
    <text evidence="7">The sequence shown here is derived from an EMBL/GenBank/DDBJ whole genome shotgun (WGS) entry which is preliminary data.</text>
</comment>
<dbReference type="EMBL" id="JACHVA010000082">
    <property type="protein sequence ID" value="MBC2602174.1"/>
    <property type="molecule type" value="Genomic_DNA"/>
</dbReference>
<dbReference type="InterPro" id="IPR003661">
    <property type="entry name" value="HisK_dim/P_dom"/>
</dbReference>
<reference evidence="7 8" key="1">
    <citation type="submission" date="2020-07" db="EMBL/GenBank/DDBJ databases">
        <authorList>
            <person name="Feng X."/>
        </authorList>
    </citation>
    <scope>NUCLEOTIDE SEQUENCE [LARGE SCALE GENOMIC DNA]</scope>
    <source>
        <strain evidence="7 8">JCM14086</strain>
    </source>
</reference>
<evidence type="ECO:0000256" key="1">
    <source>
        <dbReference type="ARBA" id="ARBA00000085"/>
    </source>
</evidence>
<dbReference type="Gene3D" id="3.30.565.10">
    <property type="entry name" value="Histidine kinase-like ATPase, C-terminal domain"/>
    <property type="match status" value="1"/>
</dbReference>
<dbReference type="InterPro" id="IPR004358">
    <property type="entry name" value="Sig_transdc_His_kin-like_C"/>
</dbReference>
<dbReference type="CDD" id="cd17574">
    <property type="entry name" value="REC_OmpR"/>
    <property type="match status" value="1"/>
</dbReference>
<dbReference type="SUPFAM" id="SSF52172">
    <property type="entry name" value="CheY-like"/>
    <property type="match status" value="1"/>
</dbReference>
<feature type="modified residue" description="4-aspartylphosphate" evidence="4">
    <location>
        <position position="55"/>
    </location>
</feature>
<dbReference type="SMART" id="SM00387">
    <property type="entry name" value="HATPase_c"/>
    <property type="match status" value="1"/>
</dbReference>
<dbReference type="GO" id="GO:0000155">
    <property type="term" value="F:phosphorelay sensor kinase activity"/>
    <property type="evidence" value="ECO:0007669"/>
    <property type="project" value="InterPro"/>
</dbReference>
<name>A0A7X1AYC6_9BACT</name>
<evidence type="ECO:0000259" key="6">
    <source>
        <dbReference type="PROSITE" id="PS50110"/>
    </source>
</evidence>
<dbReference type="Pfam" id="PF00512">
    <property type="entry name" value="HisKA"/>
    <property type="match status" value="1"/>
</dbReference>
<evidence type="ECO:0000259" key="5">
    <source>
        <dbReference type="PROSITE" id="PS50109"/>
    </source>
</evidence>
<evidence type="ECO:0000256" key="4">
    <source>
        <dbReference type="PROSITE-ProRule" id="PRU00169"/>
    </source>
</evidence>
<dbReference type="Pfam" id="PF02518">
    <property type="entry name" value="HATPase_c"/>
    <property type="match status" value="1"/>
</dbReference>
<feature type="domain" description="Response regulatory" evidence="6">
    <location>
        <begin position="6"/>
        <end position="122"/>
    </location>
</feature>
<comment type="catalytic activity">
    <reaction evidence="1">
        <text>ATP + protein L-histidine = ADP + protein N-phospho-L-histidine.</text>
        <dbReference type="EC" id="2.7.13.3"/>
    </reaction>
</comment>